<dbReference type="UniPathway" id="UPA00219"/>
<evidence type="ECO:0008006" key="7">
    <source>
        <dbReference type="Google" id="ProtNLM"/>
    </source>
</evidence>
<evidence type="ECO:0000313" key="6">
    <source>
        <dbReference type="Proteomes" id="UP000176221"/>
    </source>
</evidence>
<dbReference type="GO" id="GO:0008360">
    <property type="term" value="P:regulation of cell shape"/>
    <property type="evidence" value="ECO:0007669"/>
    <property type="project" value="UniProtKB-KW"/>
</dbReference>
<dbReference type="EMBL" id="MHRX01000056">
    <property type="protein sequence ID" value="OHA32014.1"/>
    <property type="molecule type" value="Genomic_DNA"/>
</dbReference>
<comment type="pathway">
    <text evidence="2">Cell wall biogenesis; peptidoglycan biosynthesis.</text>
</comment>
<dbReference type="STRING" id="1802319.A2928_00290"/>
<protein>
    <recommendedName>
        <fullName evidence="7">UDP-N-acetylmuramoyl-L-alanyl-D-glutamate--2, 6-diaminopimelate ligase</fullName>
    </recommendedName>
</protein>
<proteinExistence type="inferred from homology"/>
<dbReference type="InterPro" id="IPR013221">
    <property type="entry name" value="Mur_ligase_cen"/>
</dbReference>
<reference evidence="5 6" key="1">
    <citation type="journal article" date="2016" name="Nat. Commun.">
        <title>Thousands of microbial genomes shed light on interconnected biogeochemical processes in an aquifer system.</title>
        <authorList>
            <person name="Anantharaman K."/>
            <person name="Brown C.T."/>
            <person name="Hug L.A."/>
            <person name="Sharon I."/>
            <person name="Castelle C.J."/>
            <person name="Probst A.J."/>
            <person name="Thomas B.C."/>
            <person name="Singh A."/>
            <person name="Wilkins M.J."/>
            <person name="Karaoz U."/>
            <person name="Brodie E.L."/>
            <person name="Williams K.H."/>
            <person name="Hubbard S.S."/>
            <person name="Banfield J.F."/>
        </authorList>
    </citation>
    <scope>NUCLEOTIDE SEQUENCE [LARGE SCALE GENOMIC DNA]</scope>
</reference>
<dbReference type="GO" id="GO:0005737">
    <property type="term" value="C:cytoplasm"/>
    <property type="evidence" value="ECO:0007669"/>
    <property type="project" value="UniProtKB-SubCell"/>
</dbReference>
<dbReference type="InterPro" id="IPR004101">
    <property type="entry name" value="Mur_ligase_C"/>
</dbReference>
<dbReference type="Pfam" id="PF02875">
    <property type="entry name" value="Mur_ligase_C"/>
    <property type="match status" value="1"/>
</dbReference>
<dbReference type="GO" id="GO:0071555">
    <property type="term" value="P:cell wall organization"/>
    <property type="evidence" value="ECO:0007669"/>
    <property type="project" value="UniProtKB-KW"/>
</dbReference>
<feature type="domain" description="Mur ligase central" evidence="4">
    <location>
        <begin position="48"/>
        <end position="245"/>
    </location>
</feature>
<organism evidence="5 6">
    <name type="scientific">Candidatus Taylorbacteria bacterium RIFCSPLOWO2_01_FULL_45_15b</name>
    <dbReference type="NCBI Taxonomy" id="1802319"/>
    <lineage>
        <taxon>Bacteria</taxon>
        <taxon>Candidatus Tayloriibacteriota</taxon>
    </lineage>
</organism>
<dbReference type="Gene3D" id="3.40.1190.10">
    <property type="entry name" value="Mur-like, catalytic domain"/>
    <property type="match status" value="1"/>
</dbReference>
<comment type="subcellular location">
    <subcellularLocation>
        <location evidence="2">Cytoplasm</location>
    </subcellularLocation>
</comment>
<evidence type="ECO:0000313" key="5">
    <source>
        <dbReference type="EMBL" id="OHA32014.1"/>
    </source>
</evidence>
<dbReference type="PANTHER" id="PTHR23135">
    <property type="entry name" value="MUR LIGASE FAMILY MEMBER"/>
    <property type="match status" value="1"/>
</dbReference>
<accession>A0A1G2N7C3</accession>
<dbReference type="SUPFAM" id="SSF53244">
    <property type="entry name" value="MurD-like peptide ligases, peptide-binding domain"/>
    <property type="match status" value="1"/>
</dbReference>
<comment type="caution">
    <text evidence="5">The sequence shown here is derived from an EMBL/GenBank/DDBJ whole genome shotgun (WGS) entry which is preliminary data.</text>
</comment>
<keyword evidence="2" id="KW-0133">Cell shape</keyword>
<dbReference type="GO" id="GO:0009252">
    <property type="term" value="P:peptidoglycan biosynthetic process"/>
    <property type="evidence" value="ECO:0007669"/>
    <property type="project" value="UniProtKB-UniPathway"/>
</dbReference>
<dbReference type="PANTHER" id="PTHR23135:SF4">
    <property type="entry name" value="UDP-N-ACETYLMURAMOYL-L-ALANYL-D-GLUTAMATE--2,6-DIAMINOPIMELATE LIGASE MURE HOMOLOG, CHLOROPLASTIC"/>
    <property type="match status" value="1"/>
</dbReference>
<dbReference type="Pfam" id="PF08245">
    <property type="entry name" value="Mur_ligase_M"/>
    <property type="match status" value="1"/>
</dbReference>
<dbReference type="AlphaFoldDB" id="A0A1G2N7C3"/>
<dbReference type="GO" id="GO:0016881">
    <property type="term" value="F:acid-amino acid ligase activity"/>
    <property type="evidence" value="ECO:0007669"/>
    <property type="project" value="InterPro"/>
</dbReference>
<dbReference type="SUPFAM" id="SSF53623">
    <property type="entry name" value="MurD-like peptide ligases, catalytic domain"/>
    <property type="match status" value="1"/>
</dbReference>
<keyword evidence="2" id="KW-0131">Cell cycle</keyword>
<evidence type="ECO:0000259" key="3">
    <source>
        <dbReference type="Pfam" id="PF02875"/>
    </source>
</evidence>
<dbReference type="Proteomes" id="UP000176221">
    <property type="component" value="Unassembled WGS sequence"/>
</dbReference>
<gene>
    <name evidence="5" type="ORF">A2928_00290</name>
</gene>
<keyword evidence="2" id="KW-0961">Cell wall biogenesis/degradation</keyword>
<keyword evidence="2" id="KW-0132">Cell division</keyword>
<evidence type="ECO:0000259" key="4">
    <source>
        <dbReference type="Pfam" id="PF08245"/>
    </source>
</evidence>
<sequence length="432" mass="47918">MDLLTHIGKKIIPRRVFSFFQPLYHWKLALLGALFYRFPSRRIRVIAITGTKGKSSTAEFVNAIFEAAGHKTALASTIRFKIGDKSERNLFKMTMPGRFFIQKFLRNAVNAGCDTAVVEMTSEGARQSRHKFIDLDALIFLNLAPEHIESHGSYKKYVAAKLKLAEALQNSPKEKRVLIVNADDKEASRFLTYQIPEKISFGLKNAEPYEARSEGSAFSFQRAQISLQLPGAFSIYNAYAAAACAHAFGISAEIIKKGLESVKIIRGRAEAISSNKGFDVIVDYAHTPDSLRALYEAYPNKRKICVLGNTGGGRDTWKRPEMGGIAEKYCDEIILTNEDPYDEDPQKIIDDMAAGMSIKKPKIVLDRREAIREAIKLASTLNPSAETDGSGTANNNNRIVVISGKGTDPYVMGPNGSKIPWDDASIVREELE</sequence>
<dbReference type="InterPro" id="IPR036565">
    <property type="entry name" value="Mur-like_cat_sf"/>
</dbReference>
<keyword evidence="2" id="KW-0573">Peptidoglycan synthesis</keyword>
<name>A0A1G2N7C3_9BACT</name>
<dbReference type="NCBIfam" id="TIGR01085">
    <property type="entry name" value="murE"/>
    <property type="match status" value="1"/>
</dbReference>
<evidence type="ECO:0000256" key="2">
    <source>
        <dbReference type="RuleBase" id="RU004135"/>
    </source>
</evidence>
<feature type="domain" description="Mur ligase C-terminal" evidence="3">
    <location>
        <begin position="267"/>
        <end position="379"/>
    </location>
</feature>
<evidence type="ECO:0000256" key="1">
    <source>
        <dbReference type="ARBA" id="ARBA00005898"/>
    </source>
</evidence>
<dbReference type="InterPro" id="IPR036615">
    <property type="entry name" value="Mur_ligase_C_dom_sf"/>
</dbReference>
<dbReference type="Gene3D" id="3.90.190.20">
    <property type="entry name" value="Mur ligase, C-terminal domain"/>
    <property type="match status" value="1"/>
</dbReference>
<comment type="similarity">
    <text evidence="1">Belongs to the MurCDEF family. MurE subfamily.</text>
</comment>
<dbReference type="GO" id="GO:0051301">
    <property type="term" value="P:cell division"/>
    <property type="evidence" value="ECO:0007669"/>
    <property type="project" value="UniProtKB-KW"/>
</dbReference>
<dbReference type="GO" id="GO:0005524">
    <property type="term" value="F:ATP binding"/>
    <property type="evidence" value="ECO:0007669"/>
    <property type="project" value="InterPro"/>
</dbReference>
<dbReference type="InterPro" id="IPR005761">
    <property type="entry name" value="UDP-N-AcMur-Glu-dNH2Pim_ligase"/>
</dbReference>